<sequence>MPSRRLCHAALALLTVLAMHLAVTGSSLAQEVPFDDQDRPYCTEDAMIVFDASGSMAGNTVQGLFSDKSRIGEVRAALAQVLPDVTRFRRVGLITYGPGPYQHCNVRLNFPPEPNASQHILGIVNEINPAGKTPLVNAVVAAARIFEHVSAPGTIVLLTDGEETCGGDPCELGKLLKQKSEHLTVHVIGYQLRSFRWTGAQSYLQTKCLAEETGGYYITADNRQDLIEAFRKTLGCPMMSALPHSAVPHGVLR</sequence>
<dbReference type="Pfam" id="PF13519">
    <property type="entry name" value="VWA_2"/>
    <property type="match status" value="1"/>
</dbReference>
<evidence type="ECO:0000259" key="2">
    <source>
        <dbReference type="PROSITE" id="PS50234"/>
    </source>
</evidence>
<feature type="chain" id="PRO_5009138648" description="VWFA domain-containing protein" evidence="1">
    <location>
        <begin position="30"/>
        <end position="253"/>
    </location>
</feature>
<comment type="caution">
    <text evidence="3">The sequence shown here is derived from an EMBL/GenBank/DDBJ whole genome shotgun (WGS) entry which is preliminary data.</text>
</comment>
<dbReference type="PROSITE" id="PS50234">
    <property type="entry name" value="VWFA"/>
    <property type="match status" value="1"/>
</dbReference>
<name>A0A1E3VUK4_9HYPH</name>
<dbReference type="STRING" id="1774970.AUC70_13315"/>
<protein>
    <recommendedName>
        <fullName evidence="2">VWFA domain-containing protein</fullName>
    </recommendedName>
</protein>
<evidence type="ECO:0000313" key="3">
    <source>
        <dbReference type="EMBL" id="ODR97228.1"/>
    </source>
</evidence>
<evidence type="ECO:0000256" key="1">
    <source>
        <dbReference type="SAM" id="SignalP"/>
    </source>
</evidence>
<dbReference type="SMART" id="SM00327">
    <property type="entry name" value="VWA"/>
    <property type="match status" value="1"/>
</dbReference>
<gene>
    <name evidence="3" type="ORF">AUC70_13315</name>
</gene>
<organism evidence="3 4">
    <name type="scientific">Methyloceanibacter stevinii</name>
    <dbReference type="NCBI Taxonomy" id="1774970"/>
    <lineage>
        <taxon>Bacteria</taxon>
        <taxon>Pseudomonadati</taxon>
        <taxon>Pseudomonadota</taxon>
        <taxon>Alphaproteobacteria</taxon>
        <taxon>Hyphomicrobiales</taxon>
        <taxon>Hyphomicrobiaceae</taxon>
        <taxon>Methyloceanibacter</taxon>
    </lineage>
</organism>
<dbReference type="Proteomes" id="UP000094172">
    <property type="component" value="Unassembled WGS sequence"/>
</dbReference>
<dbReference type="InterPro" id="IPR036465">
    <property type="entry name" value="vWFA_dom_sf"/>
</dbReference>
<dbReference type="AlphaFoldDB" id="A0A1E3VUK4"/>
<dbReference type="InterPro" id="IPR002035">
    <property type="entry name" value="VWF_A"/>
</dbReference>
<keyword evidence="4" id="KW-1185">Reference proteome</keyword>
<accession>A0A1E3VUK4</accession>
<dbReference type="EMBL" id="LPWE01000002">
    <property type="protein sequence ID" value="ODR97228.1"/>
    <property type="molecule type" value="Genomic_DNA"/>
</dbReference>
<dbReference type="RefSeq" id="WP_083241135.1">
    <property type="nucleotide sequence ID" value="NZ_LPWE01000002.1"/>
</dbReference>
<dbReference type="Gene3D" id="3.40.50.410">
    <property type="entry name" value="von Willebrand factor, type A domain"/>
    <property type="match status" value="1"/>
</dbReference>
<feature type="signal peptide" evidence="1">
    <location>
        <begin position="1"/>
        <end position="29"/>
    </location>
</feature>
<keyword evidence="1" id="KW-0732">Signal</keyword>
<reference evidence="3 4" key="1">
    <citation type="journal article" date="2016" name="Environ. Microbiol.">
        <title>New Methyloceanibacter diversity from North Sea sediments includes methanotroph containing solely the soluble methane monooxygenase.</title>
        <authorList>
            <person name="Vekeman B."/>
            <person name="Kerckhof F.M."/>
            <person name="Cremers G."/>
            <person name="de Vos P."/>
            <person name="Vandamme P."/>
            <person name="Boon N."/>
            <person name="Op den Camp H.J."/>
            <person name="Heylen K."/>
        </authorList>
    </citation>
    <scope>NUCLEOTIDE SEQUENCE [LARGE SCALE GENOMIC DNA]</scope>
    <source>
        <strain evidence="3 4">R-67176</strain>
    </source>
</reference>
<evidence type="ECO:0000313" key="4">
    <source>
        <dbReference type="Proteomes" id="UP000094172"/>
    </source>
</evidence>
<dbReference type="SUPFAM" id="SSF53300">
    <property type="entry name" value="vWA-like"/>
    <property type="match status" value="1"/>
</dbReference>
<proteinExistence type="predicted"/>
<feature type="domain" description="VWFA" evidence="2">
    <location>
        <begin position="45"/>
        <end position="234"/>
    </location>
</feature>